<dbReference type="AlphaFoldDB" id="A0A2I0W802"/>
<reference evidence="1 2" key="1">
    <citation type="journal article" date="2016" name="Sci. Rep.">
        <title>The Dendrobium catenatum Lindl. genome sequence provides insights into polysaccharide synthase, floral development and adaptive evolution.</title>
        <authorList>
            <person name="Zhang G.Q."/>
            <person name="Xu Q."/>
            <person name="Bian C."/>
            <person name="Tsai W.C."/>
            <person name="Yeh C.M."/>
            <person name="Liu K.W."/>
            <person name="Yoshida K."/>
            <person name="Zhang L.S."/>
            <person name="Chang S.B."/>
            <person name="Chen F."/>
            <person name="Shi Y."/>
            <person name="Su Y.Y."/>
            <person name="Zhang Y.Q."/>
            <person name="Chen L.J."/>
            <person name="Yin Y."/>
            <person name="Lin M."/>
            <person name="Huang H."/>
            <person name="Deng H."/>
            <person name="Wang Z.W."/>
            <person name="Zhu S.L."/>
            <person name="Zhao X."/>
            <person name="Deng C."/>
            <person name="Niu S.C."/>
            <person name="Huang J."/>
            <person name="Wang M."/>
            <person name="Liu G.H."/>
            <person name="Yang H.J."/>
            <person name="Xiao X.J."/>
            <person name="Hsiao Y.Y."/>
            <person name="Wu W.L."/>
            <person name="Chen Y.Y."/>
            <person name="Mitsuda N."/>
            <person name="Ohme-Takagi M."/>
            <person name="Luo Y.B."/>
            <person name="Van de Peer Y."/>
            <person name="Liu Z.J."/>
        </authorList>
    </citation>
    <scope>NUCLEOTIDE SEQUENCE [LARGE SCALE GENOMIC DNA]</scope>
    <source>
        <tissue evidence="1">The whole plant</tissue>
    </source>
</reference>
<dbReference type="PANTHER" id="PTHR37610:SF92">
    <property type="entry name" value="RETROTRANSPOSON COPIA-LIKE N-TERMINAL DOMAIN-CONTAINING PROTEIN"/>
    <property type="match status" value="1"/>
</dbReference>
<evidence type="ECO:0008006" key="3">
    <source>
        <dbReference type="Google" id="ProtNLM"/>
    </source>
</evidence>
<keyword evidence="2" id="KW-1185">Reference proteome</keyword>
<protein>
    <recommendedName>
        <fullName evidence="3">Retrotransposon gag domain-containing protein</fullName>
    </recommendedName>
</protein>
<proteinExistence type="predicted"/>
<reference evidence="1 2" key="2">
    <citation type="journal article" date="2017" name="Nature">
        <title>The Apostasia genome and the evolution of orchids.</title>
        <authorList>
            <person name="Zhang G.Q."/>
            <person name="Liu K.W."/>
            <person name="Li Z."/>
            <person name="Lohaus R."/>
            <person name="Hsiao Y.Y."/>
            <person name="Niu S.C."/>
            <person name="Wang J.Y."/>
            <person name="Lin Y.C."/>
            <person name="Xu Q."/>
            <person name="Chen L.J."/>
            <person name="Yoshida K."/>
            <person name="Fujiwara S."/>
            <person name="Wang Z.W."/>
            <person name="Zhang Y.Q."/>
            <person name="Mitsuda N."/>
            <person name="Wang M."/>
            <person name="Liu G.H."/>
            <person name="Pecoraro L."/>
            <person name="Huang H.X."/>
            <person name="Xiao X.J."/>
            <person name="Lin M."/>
            <person name="Wu X.Y."/>
            <person name="Wu W.L."/>
            <person name="Chen Y.Y."/>
            <person name="Chang S.B."/>
            <person name="Sakamoto S."/>
            <person name="Ohme-Takagi M."/>
            <person name="Yagi M."/>
            <person name="Zeng S.J."/>
            <person name="Shen C.Y."/>
            <person name="Yeh C.M."/>
            <person name="Luo Y.B."/>
            <person name="Tsai W.C."/>
            <person name="Van de Peer Y."/>
            <person name="Liu Z.J."/>
        </authorList>
    </citation>
    <scope>NUCLEOTIDE SEQUENCE [LARGE SCALE GENOMIC DNA]</scope>
    <source>
        <tissue evidence="1">The whole plant</tissue>
    </source>
</reference>
<accession>A0A2I0W802</accession>
<organism evidence="1 2">
    <name type="scientific">Dendrobium catenatum</name>
    <dbReference type="NCBI Taxonomy" id="906689"/>
    <lineage>
        <taxon>Eukaryota</taxon>
        <taxon>Viridiplantae</taxon>
        <taxon>Streptophyta</taxon>
        <taxon>Embryophyta</taxon>
        <taxon>Tracheophyta</taxon>
        <taxon>Spermatophyta</taxon>
        <taxon>Magnoliopsida</taxon>
        <taxon>Liliopsida</taxon>
        <taxon>Asparagales</taxon>
        <taxon>Orchidaceae</taxon>
        <taxon>Epidendroideae</taxon>
        <taxon>Malaxideae</taxon>
        <taxon>Dendrobiinae</taxon>
        <taxon>Dendrobium</taxon>
    </lineage>
</organism>
<evidence type="ECO:0000313" key="1">
    <source>
        <dbReference type="EMBL" id="PKU71789.1"/>
    </source>
</evidence>
<name>A0A2I0W802_9ASPA</name>
<evidence type="ECO:0000313" key="2">
    <source>
        <dbReference type="Proteomes" id="UP000233837"/>
    </source>
</evidence>
<sequence>MVMSWLWNSMNPEISDTFMFLSTAKNIWDAARQTFLKARDAARIFEIKVKVGSIKLGSKIVMEYVTLLQNLWQELDHYRCIETKCPKDAIILKNFIKKNRVYDFLT</sequence>
<dbReference type="Proteomes" id="UP000233837">
    <property type="component" value="Unassembled WGS sequence"/>
</dbReference>
<dbReference type="PANTHER" id="PTHR37610">
    <property type="entry name" value="CCHC-TYPE DOMAIN-CONTAINING PROTEIN"/>
    <property type="match status" value="1"/>
</dbReference>
<gene>
    <name evidence="1" type="ORF">MA16_Dca008318</name>
</gene>
<dbReference type="EMBL" id="KZ502859">
    <property type="protein sequence ID" value="PKU71789.1"/>
    <property type="molecule type" value="Genomic_DNA"/>
</dbReference>